<dbReference type="SUPFAM" id="SSF48452">
    <property type="entry name" value="TPR-like"/>
    <property type="match status" value="1"/>
</dbReference>
<keyword evidence="3" id="KW-0732">Signal</keyword>
<keyword evidence="5" id="KW-1185">Reference proteome</keyword>
<proteinExistence type="predicted"/>
<evidence type="ECO:0000313" key="4">
    <source>
        <dbReference type="EMBL" id="MBA8680827.1"/>
    </source>
</evidence>
<accession>A0A7W3IGJ6</accession>
<dbReference type="EMBL" id="JACGXS010000001">
    <property type="protein sequence ID" value="MBA8680827.1"/>
    <property type="molecule type" value="Genomic_DNA"/>
</dbReference>
<feature type="region of interest" description="Disordered" evidence="2">
    <location>
        <begin position="223"/>
        <end position="259"/>
    </location>
</feature>
<gene>
    <name evidence="4" type="ORF">H4O11_03305</name>
</gene>
<dbReference type="RefSeq" id="WP_182337984.1">
    <property type="nucleotide sequence ID" value="NZ_JACGXS010000001.1"/>
</dbReference>
<evidence type="ECO:0000256" key="2">
    <source>
        <dbReference type="SAM" id="MobiDB-lite"/>
    </source>
</evidence>
<dbReference type="InterPro" id="IPR011990">
    <property type="entry name" value="TPR-like_helical_dom_sf"/>
</dbReference>
<dbReference type="Gene3D" id="1.25.40.10">
    <property type="entry name" value="Tetratricopeptide repeat domain"/>
    <property type="match status" value="1"/>
</dbReference>
<comment type="caution">
    <text evidence="4">The sequence shown here is derived from an EMBL/GenBank/DDBJ whole genome shotgun (WGS) entry which is preliminary data.</text>
</comment>
<dbReference type="PROSITE" id="PS51257">
    <property type="entry name" value="PROKAR_LIPOPROTEIN"/>
    <property type="match status" value="1"/>
</dbReference>
<feature type="repeat" description="TPR" evidence="1">
    <location>
        <begin position="143"/>
        <end position="176"/>
    </location>
</feature>
<evidence type="ECO:0000256" key="3">
    <source>
        <dbReference type="SAM" id="SignalP"/>
    </source>
</evidence>
<dbReference type="InterPro" id="IPR019734">
    <property type="entry name" value="TPR_rpt"/>
</dbReference>
<sequence>MMLRTLLLMSCFALAACAQSVGGYRQAGPSLAEPQSDPVNTRGTYLDLIQRMQSQGAYYASLAHIEAFRQTHGDSPALRLLQADALRHTGQLDAANALYESLTRGDQAAAAWHGIGLIAAGRDEDGKAETALARAAELKPLDTNVLGDLGYARLRAGQLAQAQVPLAKAIELAPDNARAVANLAVWALLRNDPATAERLMQQGKLGAESRAEVQRQAIALRQRQAQITPAQPAPPAASSTAHAALAADTPRAAPPRASNAAARVAAAPAMPRRVAADPQTVSAVVDAAQRNDSHLPATMLERFGQVTTATENTP</sequence>
<evidence type="ECO:0000313" key="5">
    <source>
        <dbReference type="Proteomes" id="UP000547058"/>
    </source>
</evidence>
<reference evidence="4 5" key="1">
    <citation type="submission" date="2020-08" db="EMBL/GenBank/DDBJ databases">
        <title>Stenotrophomonas tumulicola JCM 30961.</title>
        <authorList>
            <person name="Deng Y."/>
        </authorList>
    </citation>
    <scope>NUCLEOTIDE SEQUENCE [LARGE SCALE GENOMIC DNA]</scope>
    <source>
        <strain evidence="4 5">JCM 30961</strain>
    </source>
</reference>
<organism evidence="4 5">
    <name type="scientific">Stenotrophomonas tumulicola</name>
    <dbReference type="NCBI Taxonomy" id="1685415"/>
    <lineage>
        <taxon>Bacteria</taxon>
        <taxon>Pseudomonadati</taxon>
        <taxon>Pseudomonadota</taxon>
        <taxon>Gammaproteobacteria</taxon>
        <taxon>Lysobacterales</taxon>
        <taxon>Lysobacteraceae</taxon>
        <taxon>Stenotrophomonas</taxon>
    </lineage>
</organism>
<feature type="chain" id="PRO_5031299275" evidence="3">
    <location>
        <begin position="16"/>
        <end position="314"/>
    </location>
</feature>
<dbReference type="AlphaFoldDB" id="A0A7W3IGJ6"/>
<dbReference type="Proteomes" id="UP000547058">
    <property type="component" value="Unassembled WGS sequence"/>
</dbReference>
<evidence type="ECO:0000256" key="1">
    <source>
        <dbReference type="PROSITE-ProRule" id="PRU00339"/>
    </source>
</evidence>
<keyword evidence="1" id="KW-0802">TPR repeat</keyword>
<name>A0A7W3IGJ6_9GAMM</name>
<dbReference type="PROSITE" id="PS50005">
    <property type="entry name" value="TPR"/>
    <property type="match status" value="1"/>
</dbReference>
<feature type="signal peptide" evidence="3">
    <location>
        <begin position="1"/>
        <end position="15"/>
    </location>
</feature>
<protein>
    <submittedName>
        <fullName evidence="4">Flp pilus assembly protein TadD</fullName>
    </submittedName>
</protein>